<sequence>MEQYGDKHIPLYKRVEHHILNTIEEGHLVPGDLIPSEPQLAEQLNVSQGTVKKAIENLVNEKRLFRHQGKGTYVSRIDFNNSLFRFFSYGDETGKGARIRKTVQSRELKQGPAAICQTLGKPADSELLYIRRFGYIQEEPILVEHCWWCPDVVPGLEQDSVHIPDLMYALVVEKYGVPVVRAEETLTAEIADPATASMLGIAENSPVVVLIRHAYTRNNKMIEYRKTVGRADKFSYKTEIR</sequence>
<dbReference type="InterPro" id="IPR036388">
    <property type="entry name" value="WH-like_DNA-bd_sf"/>
</dbReference>
<gene>
    <name evidence="5" type="ORF">KDW95_20235</name>
</gene>
<evidence type="ECO:0000313" key="6">
    <source>
        <dbReference type="Proteomes" id="UP001058461"/>
    </source>
</evidence>
<dbReference type="Pfam" id="PF07702">
    <property type="entry name" value="UTRA"/>
    <property type="match status" value="1"/>
</dbReference>
<keyword evidence="1" id="KW-0805">Transcription regulation</keyword>
<name>A0ABY5HJV1_9GAMM</name>
<evidence type="ECO:0000256" key="3">
    <source>
        <dbReference type="ARBA" id="ARBA00023163"/>
    </source>
</evidence>
<dbReference type="InterPro" id="IPR050679">
    <property type="entry name" value="Bact_HTH_transcr_reg"/>
</dbReference>
<keyword evidence="2" id="KW-0238">DNA-binding</keyword>
<dbReference type="PROSITE" id="PS50949">
    <property type="entry name" value="HTH_GNTR"/>
    <property type="match status" value="1"/>
</dbReference>
<dbReference type="Gene3D" id="1.10.10.10">
    <property type="entry name" value="Winged helix-like DNA-binding domain superfamily/Winged helix DNA-binding domain"/>
    <property type="match status" value="1"/>
</dbReference>
<dbReference type="SUPFAM" id="SSF46785">
    <property type="entry name" value="Winged helix' DNA-binding domain"/>
    <property type="match status" value="1"/>
</dbReference>
<dbReference type="PANTHER" id="PTHR44846">
    <property type="entry name" value="MANNOSYL-D-GLYCERATE TRANSPORT/METABOLISM SYSTEM REPRESSOR MNGR-RELATED"/>
    <property type="match status" value="1"/>
</dbReference>
<dbReference type="RefSeq" id="WP_255853591.1">
    <property type="nucleotide sequence ID" value="NZ_CP073347.1"/>
</dbReference>
<dbReference type="Proteomes" id="UP001058461">
    <property type="component" value="Chromosome"/>
</dbReference>
<feature type="domain" description="HTH gntR-type" evidence="4">
    <location>
        <begin position="9"/>
        <end position="77"/>
    </location>
</feature>
<dbReference type="SMART" id="SM00345">
    <property type="entry name" value="HTH_GNTR"/>
    <property type="match status" value="1"/>
</dbReference>
<dbReference type="Pfam" id="PF00392">
    <property type="entry name" value="GntR"/>
    <property type="match status" value="1"/>
</dbReference>
<evidence type="ECO:0000313" key="5">
    <source>
        <dbReference type="EMBL" id="UTW11554.1"/>
    </source>
</evidence>
<dbReference type="EMBL" id="CP073347">
    <property type="protein sequence ID" value="UTW11554.1"/>
    <property type="molecule type" value="Genomic_DNA"/>
</dbReference>
<dbReference type="Gene3D" id="3.40.1410.10">
    <property type="entry name" value="Chorismate lyase-like"/>
    <property type="match status" value="1"/>
</dbReference>
<dbReference type="SUPFAM" id="SSF64288">
    <property type="entry name" value="Chorismate lyase-like"/>
    <property type="match status" value="1"/>
</dbReference>
<evidence type="ECO:0000259" key="4">
    <source>
        <dbReference type="PROSITE" id="PS50949"/>
    </source>
</evidence>
<dbReference type="CDD" id="cd07377">
    <property type="entry name" value="WHTH_GntR"/>
    <property type="match status" value="1"/>
</dbReference>
<dbReference type="PANTHER" id="PTHR44846:SF1">
    <property type="entry name" value="MANNOSYL-D-GLYCERATE TRANSPORT_METABOLISM SYSTEM REPRESSOR MNGR-RELATED"/>
    <property type="match status" value="1"/>
</dbReference>
<protein>
    <submittedName>
        <fullName evidence="5">GntR family transcriptional regulator</fullName>
    </submittedName>
</protein>
<keyword evidence="6" id="KW-1185">Reference proteome</keyword>
<organism evidence="5 6">
    <name type="scientific">Marinobacterium rhizophilum</name>
    <dbReference type="NCBI Taxonomy" id="420402"/>
    <lineage>
        <taxon>Bacteria</taxon>
        <taxon>Pseudomonadati</taxon>
        <taxon>Pseudomonadota</taxon>
        <taxon>Gammaproteobacteria</taxon>
        <taxon>Oceanospirillales</taxon>
        <taxon>Oceanospirillaceae</taxon>
        <taxon>Marinobacterium</taxon>
    </lineage>
</organism>
<proteinExistence type="predicted"/>
<evidence type="ECO:0000256" key="1">
    <source>
        <dbReference type="ARBA" id="ARBA00023015"/>
    </source>
</evidence>
<dbReference type="SMART" id="SM00866">
    <property type="entry name" value="UTRA"/>
    <property type="match status" value="1"/>
</dbReference>
<dbReference type="InterPro" id="IPR036390">
    <property type="entry name" value="WH_DNA-bd_sf"/>
</dbReference>
<dbReference type="InterPro" id="IPR028978">
    <property type="entry name" value="Chorismate_lyase_/UTRA_dom_sf"/>
</dbReference>
<accession>A0ABY5HJV1</accession>
<evidence type="ECO:0000256" key="2">
    <source>
        <dbReference type="ARBA" id="ARBA00023125"/>
    </source>
</evidence>
<dbReference type="InterPro" id="IPR000524">
    <property type="entry name" value="Tscrpt_reg_HTH_GntR"/>
</dbReference>
<dbReference type="InterPro" id="IPR011663">
    <property type="entry name" value="UTRA"/>
</dbReference>
<keyword evidence="3" id="KW-0804">Transcription</keyword>
<reference evidence="5" key="1">
    <citation type="submission" date="2021-04" db="EMBL/GenBank/DDBJ databases">
        <title>Oceanospirillales bacteria with DddD are important DMSP degraders in coastal seawater.</title>
        <authorList>
            <person name="Liu J."/>
        </authorList>
    </citation>
    <scope>NUCLEOTIDE SEQUENCE</scope>
    <source>
        <strain evidence="5">D13-1</strain>
    </source>
</reference>